<feature type="region of interest" description="Disordered" evidence="1">
    <location>
        <begin position="56"/>
        <end position="76"/>
    </location>
</feature>
<evidence type="ECO:0000313" key="3">
    <source>
        <dbReference type="Proteomes" id="UP001529180"/>
    </source>
</evidence>
<reference evidence="2 3" key="1">
    <citation type="submission" date="2023-03" db="EMBL/GenBank/DDBJ databases">
        <title>Strain FZY0004 represents a novel species in the genus Thalassospira isolated from seawater.</title>
        <authorList>
            <person name="Fu Z.-Y."/>
        </authorList>
    </citation>
    <scope>NUCLEOTIDE SEQUENCE [LARGE SCALE GENOMIC DNA]</scope>
    <source>
        <strain evidence="2 3">FZY0004</strain>
    </source>
</reference>
<dbReference type="RefSeq" id="WP_278006949.1">
    <property type="nucleotide sequence ID" value="NZ_JARSBO010000010.1"/>
</dbReference>
<dbReference type="Proteomes" id="UP001529180">
    <property type="component" value="Unassembled WGS sequence"/>
</dbReference>
<organism evidence="2 3">
    <name type="scientific">Thalassospira aquimaris</name>
    <dbReference type="NCBI Taxonomy" id="3037796"/>
    <lineage>
        <taxon>Bacteria</taxon>
        <taxon>Pseudomonadati</taxon>
        <taxon>Pseudomonadota</taxon>
        <taxon>Alphaproteobacteria</taxon>
        <taxon>Rhodospirillales</taxon>
        <taxon>Thalassospiraceae</taxon>
        <taxon>Thalassospira</taxon>
    </lineage>
</organism>
<evidence type="ECO:0000256" key="1">
    <source>
        <dbReference type="SAM" id="MobiDB-lite"/>
    </source>
</evidence>
<evidence type="ECO:0000313" key="2">
    <source>
        <dbReference type="EMBL" id="MDG4721147.1"/>
    </source>
</evidence>
<protein>
    <submittedName>
        <fullName evidence="2">Uncharacterized protein</fullName>
    </submittedName>
</protein>
<name>A0ABT6GGD3_9PROT</name>
<gene>
    <name evidence="2" type="ORF">P7680_19230</name>
</gene>
<dbReference type="EMBL" id="JARSBO010000010">
    <property type="protein sequence ID" value="MDG4721147.1"/>
    <property type="molecule type" value="Genomic_DNA"/>
</dbReference>
<sequence length="87" mass="9102">MAGLEENLVSGIRSLSPQQVAIVDRWIDSDPEAVQILVGAVPSLRPLLEPFISGDGNMGAAPAQQMSGQPSQMGANSAQMLMQIAGR</sequence>
<keyword evidence="3" id="KW-1185">Reference proteome</keyword>
<feature type="compositionally biased region" description="Polar residues" evidence="1">
    <location>
        <begin position="64"/>
        <end position="76"/>
    </location>
</feature>
<accession>A0ABT6GGD3</accession>
<comment type="caution">
    <text evidence="2">The sequence shown here is derived from an EMBL/GenBank/DDBJ whole genome shotgun (WGS) entry which is preliminary data.</text>
</comment>
<proteinExistence type="predicted"/>